<reference evidence="2" key="1">
    <citation type="submission" date="2023-07" db="EMBL/GenBank/DDBJ databases">
        <title>Sequencing the genomes of 1000 actinobacteria strains.</title>
        <authorList>
            <person name="Klenk H.-P."/>
        </authorList>
    </citation>
    <scope>NUCLEOTIDE SEQUENCE</scope>
    <source>
        <strain evidence="2">DSM 13988</strain>
    </source>
</reference>
<dbReference type="AlphaFoldDB" id="A0AAE4C519"/>
<protein>
    <recommendedName>
        <fullName evidence="1">DUF8083 domain-containing protein</fullName>
    </recommendedName>
</protein>
<dbReference type="InterPro" id="IPR058396">
    <property type="entry name" value="DUF8083"/>
</dbReference>
<comment type="caution">
    <text evidence="2">The sequence shown here is derived from an EMBL/GenBank/DDBJ whole genome shotgun (WGS) entry which is preliminary data.</text>
</comment>
<evidence type="ECO:0000313" key="3">
    <source>
        <dbReference type="Proteomes" id="UP001247307"/>
    </source>
</evidence>
<name>A0AAE4C519_9MICC</name>
<dbReference type="Proteomes" id="UP001247307">
    <property type="component" value="Unassembled WGS sequence"/>
</dbReference>
<evidence type="ECO:0000313" key="2">
    <source>
        <dbReference type="EMBL" id="MDR6891891.1"/>
    </source>
</evidence>
<sequence>MTPGARRTYSVVRLYVPAESFPGATLIDAISTGLDHDALEAEAVRQELPELLKSASERRADRLSRPTVYRAIIENQRVYVSPEQPEARIPETARALVDSVGELLFASLVSRESIEEAADALNDDESGLARFPTARYMWAGSACVPISWLIMFADEAAPAVSPPGVLRVDVGTALSRLRSAITAIGGAALPTAILRELSLTESWLTPHAEGFVELDYGAAAWIIGTDDSPRDLGVIVEALFDGDTATAALAYRRFAARWAGVRSAVLEMNTSETTD</sequence>
<organism evidence="2 3">
    <name type="scientific">Falsarthrobacter nasiphocae</name>
    <dbReference type="NCBI Taxonomy" id="189863"/>
    <lineage>
        <taxon>Bacteria</taxon>
        <taxon>Bacillati</taxon>
        <taxon>Actinomycetota</taxon>
        <taxon>Actinomycetes</taxon>
        <taxon>Micrococcales</taxon>
        <taxon>Micrococcaceae</taxon>
        <taxon>Falsarthrobacter</taxon>
    </lineage>
</organism>
<keyword evidence="3" id="KW-1185">Reference proteome</keyword>
<dbReference type="Pfam" id="PF26312">
    <property type="entry name" value="DUF8083"/>
    <property type="match status" value="1"/>
</dbReference>
<gene>
    <name evidence="2" type="ORF">J2S35_000831</name>
</gene>
<accession>A0AAE4C519</accession>
<dbReference type="EMBL" id="JAVDUI010000001">
    <property type="protein sequence ID" value="MDR6891891.1"/>
    <property type="molecule type" value="Genomic_DNA"/>
</dbReference>
<feature type="domain" description="DUF8083" evidence="1">
    <location>
        <begin position="10"/>
        <end position="263"/>
    </location>
</feature>
<dbReference type="RefSeq" id="WP_309850186.1">
    <property type="nucleotide sequence ID" value="NZ_BAAAIU010000021.1"/>
</dbReference>
<proteinExistence type="predicted"/>
<evidence type="ECO:0000259" key="1">
    <source>
        <dbReference type="Pfam" id="PF26312"/>
    </source>
</evidence>